<keyword evidence="3" id="KW-1185">Reference proteome</keyword>
<accession>A0A084WB06</accession>
<organism evidence="1">
    <name type="scientific">Anopheles sinensis</name>
    <name type="common">Mosquito</name>
    <dbReference type="NCBI Taxonomy" id="74873"/>
    <lineage>
        <taxon>Eukaryota</taxon>
        <taxon>Metazoa</taxon>
        <taxon>Ecdysozoa</taxon>
        <taxon>Arthropoda</taxon>
        <taxon>Hexapoda</taxon>
        <taxon>Insecta</taxon>
        <taxon>Pterygota</taxon>
        <taxon>Neoptera</taxon>
        <taxon>Endopterygota</taxon>
        <taxon>Diptera</taxon>
        <taxon>Nematocera</taxon>
        <taxon>Culicoidea</taxon>
        <taxon>Culicidae</taxon>
        <taxon>Anophelinae</taxon>
        <taxon>Anopheles</taxon>
    </lineage>
</organism>
<evidence type="ECO:0000313" key="2">
    <source>
        <dbReference type="EnsemblMetazoa" id="ASIC015647-PA"/>
    </source>
</evidence>
<name>A0A084WB06_ANOSI</name>
<dbReference type="Proteomes" id="UP000030765">
    <property type="component" value="Unassembled WGS sequence"/>
</dbReference>
<dbReference type="EMBL" id="KE525331">
    <property type="protein sequence ID" value="KFB47400.1"/>
    <property type="molecule type" value="Genomic_DNA"/>
</dbReference>
<gene>
    <name evidence="1" type="ORF">ZHAS_00015647</name>
</gene>
<dbReference type="AlphaFoldDB" id="A0A084WB06"/>
<dbReference type="VEuPathDB" id="VectorBase:ASIC015647"/>
<dbReference type="EMBL" id="ATLV01022299">
    <property type="status" value="NOT_ANNOTATED_CDS"/>
    <property type="molecule type" value="Genomic_DNA"/>
</dbReference>
<sequence length="149" mass="15949">MSGGRFICSLYSANYPSFVTEANPGSFVVREGEKQSGGHPGATVPAWHRAVMSRRKTRPPGGALRFSEIGSMMPRSFVCLFVCLFVRSSGCADLLPVCGAITCDYEKVDPLRSNGAASISWLPGPRQPGATDHFQTTGDEVAGLMEPHV</sequence>
<dbReference type="EnsemblMetazoa" id="ASIC015647-RA">
    <property type="protein sequence ID" value="ASIC015647-PA"/>
    <property type="gene ID" value="ASIC015647"/>
</dbReference>
<evidence type="ECO:0000313" key="3">
    <source>
        <dbReference type="Proteomes" id="UP000030765"/>
    </source>
</evidence>
<proteinExistence type="predicted"/>
<evidence type="ECO:0000313" key="1">
    <source>
        <dbReference type="EMBL" id="KFB47400.1"/>
    </source>
</evidence>
<protein>
    <submittedName>
        <fullName evidence="1 2">Peptide transporter PTR1</fullName>
    </submittedName>
</protein>
<reference evidence="1 3" key="1">
    <citation type="journal article" date="2014" name="BMC Genomics">
        <title>Genome sequence of Anopheles sinensis provides insight into genetics basis of mosquito competence for malaria parasites.</title>
        <authorList>
            <person name="Zhou D."/>
            <person name="Zhang D."/>
            <person name="Ding G."/>
            <person name="Shi L."/>
            <person name="Hou Q."/>
            <person name="Ye Y."/>
            <person name="Xu Y."/>
            <person name="Zhou H."/>
            <person name="Xiong C."/>
            <person name="Li S."/>
            <person name="Yu J."/>
            <person name="Hong S."/>
            <person name="Yu X."/>
            <person name="Zou P."/>
            <person name="Chen C."/>
            <person name="Chang X."/>
            <person name="Wang W."/>
            <person name="Lv Y."/>
            <person name="Sun Y."/>
            <person name="Ma L."/>
            <person name="Shen B."/>
            <person name="Zhu C."/>
        </authorList>
    </citation>
    <scope>NUCLEOTIDE SEQUENCE [LARGE SCALE GENOMIC DNA]</scope>
</reference>
<reference evidence="2" key="2">
    <citation type="submission" date="2020-05" db="UniProtKB">
        <authorList>
            <consortium name="EnsemblMetazoa"/>
        </authorList>
    </citation>
    <scope>IDENTIFICATION</scope>
</reference>